<feature type="transmembrane region" description="Helical" evidence="4">
    <location>
        <begin position="353"/>
        <end position="372"/>
    </location>
</feature>
<keyword evidence="4" id="KW-0812">Transmembrane</keyword>
<evidence type="ECO:0000256" key="1">
    <source>
        <dbReference type="ARBA" id="ARBA00010090"/>
    </source>
</evidence>
<evidence type="ECO:0000256" key="2">
    <source>
        <dbReference type="SAM" id="Coils"/>
    </source>
</evidence>
<keyword evidence="4" id="KW-0472">Membrane</keyword>
<keyword evidence="2" id="KW-0175">Coiled coil</keyword>
<feature type="region of interest" description="Disordered" evidence="3">
    <location>
        <begin position="472"/>
        <end position="497"/>
    </location>
</feature>
<feature type="domain" description="Protein kinase" evidence="5">
    <location>
        <begin position="1"/>
        <end position="164"/>
    </location>
</feature>
<dbReference type="AlphaFoldDB" id="A0A667WKJ0"/>
<comment type="similarity">
    <text evidence="1">Belongs to the apolipoprotein L family.</text>
</comment>
<dbReference type="Proteomes" id="UP000472263">
    <property type="component" value="Chromosome 10"/>
</dbReference>
<evidence type="ECO:0000259" key="5">
    <source>
        <dbReference type="PROSITE" id="PS50011"/>
    </source>
</evidence>
<evidence type="ECO:0000256" key="3">
    <source>
        <dbReference type="SAM" id="MobiDB-lite"/>
    </source>
</evidence>
<evidence type="ECO:0000313" key="6">
    <source>
        <dbReference type="Ensembl" id="ENSMMDP00005002143.1"/>
    </source>
</evidence>
<dbReference type="GO" id="GO:0005524">
    <property type="term" value="F:ATP binding"/>
    <property type="evidence" value="ECO:0007669"/>
    <property type="project" value="InterPro"/>
</dbReference>
<proteinExistence type="inferred from homology"/>
<dbReference type="Pfam" id="PF05461">
    <property type="entry name" value="ApoL"/>
    <property type="match status" value="1"/>
</dbReference>
<evidence type="ECO:0000256" key="4">
    <source>
        <dbReference type="SAM" id="Phobius"/>
    </source>
</evidence>
<protein>
    <recommendedName>
        <fullName evidence="5">Protein kinase domain-containing protein</fullName>
    </recommendedName>
</protein>
<reference evidence="6" key="1">
    <citation type="submission" date="2019-06" db="EMBL/GenBank/DDBJ databases">
        <authorList>
            <consortium name="Wellcome Sanger Institute Data Sharing"/>
        </authorList>
    </citation>
    <scope>NUCLEOTIDE SEQUENCE [LARGE SCALE GENOMIC DNA]</scope>
</reference>
<dbReference type="PANTHER" id="PTHR14096">
    <property type="entry name" value="APOLIPOPROTEIN L"/>
    <property type="match status" value="1"/>
</dbReference>
<dbReference type="PROSITE" id="PS50011">
    <property type="entry name" value="PROTEIN_KINASE_DOM"/>
    <property type="match status" value="1"/>
</dbReference>
<dbReference type="GO" id="GO:0042157">
    <property type="term" value="P:lipoprotein metabolic process"/>
    <property type="evidence" value="ECO:0007669"/>
    <property type="project" value="InterPro"/>
</dbReference>
<evidence type="ECO:0000313" key="7">
    <source>
        <dbReference type="Proteomes" id="UP000472263"/>
    </source>
</evidence>
<dbReference type="Gene3D" id="1.10.510.10">
    <property type="entry name" value="Transferase(Phosphotransferase) domain 1"/>
    <property type="match status" value="2"/>
</dbReference>
<dbReference type="SUPFAM" id="SSF56112">
    <property type="entry name" value="Protein kinase-like (PK-like)"/>
    <property type="match status" value="1"/>
</dbReference>
<dbReference type="GeneTree" id="ENSGT01030000234599"/>
<dbReference type="Pfam" id="PF00069">
    <property type="entry name" value="Pkinase"/>
    <property type="match status" value="1"/>
</dbReference>
<dbReference type="InterPro" id="IPR008405">
    <property type="entry name" value="ApoL"/>
</dbReference>
<feature type="coiled-coil region" evidence="2">
    <location>
        <begin position="169"/>
        <end position="196"/>
    </location>
</feature>
<sequence>GPTYYIVMDHCQGGSLAEKIKEQKEPFEEQQILNWIVQICVALKYIHDKQLLHKDLKPESVFLTEFGTVRLGGFGRVGEKYCTLLTELYFKYTLCIRDTLNLCSFVLCFSAETTMKLITKILSGSYLSLPERYSPELRGLLSDIFSKDPNLRPTASEILGRPFIIRFLSAKSKETVKELQTNLDKLRTVADGLERVHQGTTIGSLTGGVIGAAGGITSIVGLILAPFTLGASLVVTGVGVGVAAAGGLTAGVSNITNIVNQSSDRKAVRRIIKEFQEKIEAVVMWVQEIREGLELLSTICDSTLLKGSSATLENVTSSIRLGKGLAGITELVRVINVGKVTVQAARAVRVVEVAGGVLAGLFVAVDLFFIAMDAKEIHNIRQAKAAEAAIATDRACSETMPENYTTVSESRSDRAELVPDTEISTTEQRAQPTAEADTVKSEIMKFVLLVRQKAEELQQVLRDLDSIIPDIPSLPSPEGETCSRSVSPASRYAVDHL</sequence>
<dbReference type="GO" id="GO:0008289">
    <property type="term" value="F:lipid binding"/>
    <property type="evidence" value="ECO:0007669"/>
    <property type="project" value="InterPro"/>
</dbReference>
<dbReference type="GO" id="GO:0016020">
    <property type="term" value="C:membrane"/>
    <property type="evidence" value="ECO:0007669"/>
    <property type="project" value="TreeGrafter"/>
</dbReference>
<keyword evidence="7" id="KW-1185">Reference proteome</keyword>
<accession>A0A667WKJ0</accession>
<dbReference type="GO" id="GO:0005576">
    <property type="term" value="C:extracellular region"/>
    <property type="evidence" value="ECO:0007669"/>
    <property type="project" value="InterPro"/>
</dbReference>
<keyword evidence="4" id="KW-1133">Transmembrane helix</keyword>
<dbReference type="InterPro" id="IPR000719">
    <property type="entry name" value="Prot_kinase_dom"/>
</dbReference>
<dbReference type="PANTHER" id="PTHR14096:SF34">
    <property type="entry name" value="APOLIPOPROTEIN L3-LIKE-RELATED"/>
    <property type="match status" value="1"/>
</dbReference>
<dbReference type="InterPro" id="IPR011009">
    <property type="entry name" value="Kinase-like_dom_sf"/>
</dbReference>
<reference evidence="6" key="2">
    <citation type="submission" date="2025-08" db="UniProtKB">
        <authorList>
            <consortium name="Ensembl"/>
        </authorList>
    </citation>
    <scope>IDENTIFICATION</scope>
</reference>
<dbReference type="Ensembl" id="ENSMMDT00005002178.1">
    <property type="protein sequence ID" value="ENSMMDP00005002143.1"/>
    <property type="gene ID" value="ENSMMDG00005001157.1"/>
</dbReference>
<dbReference type="InParanoid" id="A0A667WKJ0"/>
<dbReference type="GO" id="GO:0006869">
    <property type="term" value="P:lipid transport"/>
    <property type="evidence" value="ECO:0007669"/>
    <property type="project" value="InterPro"/>
</dbReference>
<dbReference type="GO" id="GO:0004672">
    <property type="term" value="F:protein kinase activity"/>
    <property type="evidence" value="ECO:0007669"/>
    <property type="project" value="InterPro"/>
</dbReference>
<organism evidence="6 7">
    <name type="scientific">Myripristis murdjan</name>
    <name type="common">pinecone soldierfish</name>
    <dbReference type="NCBI Taxonomy" id="586833"/>
    <lineage>
        <taxon>Eukaryota</taxon>
        <taxon>Metazoa</taxon>
        <taxon>Chordata</taxon>
        <taxon>Craniata</taxon>
        <taxon>Vertebrata</taxon>
        <taxon>Euteleostomi</taxon>
        <taxon>Actinopterygii</taxon>
        <taxon>Neopterygii</taxon>
        <taxon>Teleostei</taxon>
        <taxon>Neoteleostei</taxon>
        <taxon>Acanthomorphata</taxon>
        <taxon>Holocentriformes</taxon>
        <taxon>Holocentridae</taxon>
        <taxon>Myripristis</taxon>
    </lineage>
</organism>
<reference evidence="6" key="3">
    <citation type="submission" date="2025-09" db="UniProtKB">
        <authorList>
            <consortium name="Ensembl"/>
        </authorList>
    </citation>
    <scope>IDENTIFICATION</scope>
</reference>
<name>A0A667WKJ0_9TELE</name>